<dbReference type="PRINTS" id="PR00765">
    <property type="entry name" value="CRBOXYPTASEA"/>
</dbReference>
<evidence type="ECO:0000256" key="3">
    <source>
        <dbReference type="ARBA" id="ARBA00005988"/>
    </source>
</evidence>
<dbReference type="PROSITE" id="PS00133">
    <property type="entry name" value="CARBOXYPEPT_ZN_2"/>
    <property type="match status" value="1"/>
</dbReference>
<feature type="domain" description="Peptidase M14" evidence="16">
    <location>
        <begin position="889"/>
        <end position="1179"/>
    </location>
</feature>
<dbReference type="InterPro" id="IPR003146">
    <property type="entry name" value="M14A_act_pep"/>
</dbReference>
<keyword evidence="18" id="KW-1185">Reference proteome</keyword>
<evidence type="ECO:0000256" key="10">
    <source>
        <dbReference type="ARBA" id="ARBA00022833"/>
    </source>
</evidence>
<dbReference type="FunFam" id="3.40.630.10:FF:000040">
    <property type="entry name" value="zinc carboxypeptidase"/>
    <property type="match status" value="3"/>
</dbReference>
<keyword evidence="10" id="KW-0862">Zinc</keyword>
<dbReference type="AlphaFoldDB" id="A0A4S2J9X3"/>
<evidence type="ECO:0000256" key="5">
    <source>
        <dbReference type="ARBA" id="ARBA00022645"/>
    </source>
</evidence>
<keyword evidence="7" id="KW-0479">Metal-binding</keyword>
<evidence type="ECO:0000256" key="7">
    <source>
        <dbReference type="ARBA" id="ARBA00022723"/>
    </source>
</evidence>
<dbReference type="Gene3D" id="3.30.70.340">
    <property type="entry name" value="Metallocarboxypeptidase-like"/>
    <property type="match status" value="3"/>
</dbReference>
<evidence type="ECO:0000256" key="15">
    <source>
        <dbReference type="PROSITE-ProRule" id="PRU01379"/>
    </source>
</evidence>
<dbReference type="Pfam" id="PF00246">
    <property type="entry name" value="Peptidase_M14"/>
    <property type="match status" value="3"/>
</dbReference>
<dbReference type="STRING" id="300112.A0A4S2J9X3"/>
<dbReference type="PANTHER" id="PTHR11705:SF153">
    <property type="entry name" value="ZINC CARBOXYPEPTIDASE A 1-LIKE PROTEIN"/>
    <property type="match status" value="1"/>
</dbReference>
<dbReference type="EMBL" id="QBLH01003951">
    <property type="protein sequence ID" value="TGZ32135.1"/>
    <property type="molecule type" value="Genomic_DNA"/>
</dbReference>
<gene>
    <name evidence="17" type="ORF">DBV15_01011</name>
</gene>
<keyword evidence="8" id="KW-0732">Signal</keyword>
<comment type="cofactor">
    <cofactor evidence="1">
        <name>Zn(2+)</name>
        <dbReference type="ChEBI" id="CHEBI:29105"/>
    </cofactor>
</comment>
<dbReference type="GO" id="GO:0004181">
    <property type="term" value="F:metallocarboxypeptidase activity"/>
    <property type="evidence" value="ECO:0007669"/>
    <property type="project" value="InterPro"/>
</dbReference>
<keyword evidence="5 17" id="KW-0121">Carboxypeptidase</keyword>
<dbReference type="SMART" id="SM00631">
    <property type="entry name" value="Zn_pept"/>
    <property type="match status" value="3"/>
</dbReference>
<sequence>MDKDVMWKITVLSTIVVMVIAQKATYENYKVFRVTPTTEKQIRQLRQFGQYHDKFIFWETPVFVNVSINLMIVPNYLPQFYEIITQIGVRYQLNIENVQTLIDQTMPSNRSAFDFKSYHSLEEIYDNMDDLAKQYPNKVKVVVGGETYERRQIKGVKVSFKTNNPGIFIEGGIHAREWISSATVMYILHQLLTSNNSDVRNLAESHDWYIFPSFNPDGYVYAHTTDRLWRKNRKPHDLFCVGTDLNRNWNYKWRTVGASSNPCISSYAGSKPSSEIETKSMSKYIKSISDKFYAYISFHSFKQLLMFPYGHTKSHLDNYDELYTIGLKAIAALRQRYGTEYRIGNIAEAIYLATGTTIDYIKGTYDKRIVYVYELRDNGRYAMWRITMLCIVTMGIATSHKVSYEGFKLFKIVPKTNTHLRLLQNLKNDTAKYSFWEIPIALNREGFLMVPPYNLELFYNIMDDFKLTFEVKIDNIQKVIDDTIPQNKSQGFDFKQYHTLEEIYDNLEELAKKYPNKVQVVVGGRTYEGREIKGVKIISGEGKRGIFIEGGIHAREWISPATVMYILHQLLTSNNSDVRGVADSNNWFIFPVFNPDGYVFSHVQDRLWKKTRKPSSDVCIGSDPNRNWDFRWNTIGTNNNPCNEDYPGSEPFSEIETKSMSEYIKSNIRHFKTYVAFHSFSQQILFPSSPDLPDSYDDLHAFGTIAMEDIRLRYNTQYERGSISEFQQLSGSSVDYIFHVLRKPQVYIYKLRDKGQYGFLLPPEQIIPTGEETLDSLIIMLCIVTMGVATVDKVSYEGYKLFSIVPKTQLELELLEELRRLGNAEYNFWQVPSVLDREVIFMVPPRNLDEFHDLMFRFNMHFEVRINNIQKLIDDTIPRNKSQSFDFKHYHTLEEIYDNLEELAKKYPHRVQVVVGGRTYEGREIKGVKIISSEEKSGIFIEGGIHAREWISPTTVMYILHQLLTSEDSDVRYVADNHNWFIFPVFNPDGYVFSHIKDRLWRKTRKPSSGTCIGSDLNRNWDYHWNTTGTSNNPCDDDYPGSKPFSEIEIKSISEYMKSNLHRFNCYISFHGFSQRLMFPYGHTDERINSYDELYRVGSTALEALKRRYNTQYMIGSIGEFHQLSGLSVDYIADVFDKLIVYMYELRDKGEYGFLLPPEQIIPTGEEALDSLIAIFKALKL</sequence>
<keyword evidence="4" id="KW-0964">Secreted</keyword>
<dbReference type="SUPFAM" id="SSF54897">
    <property type="entry name" value="Protease propeptides/inhibitors"/>
    <property type="match status" value="3"/>
</dbReference>
<proteinExistence type="inferred from homology"/>
<dbReference type="InterPro" id="IPR057246">
    <property type="entry name" value="CARBOXYPEPT_ZN_1"/>
</dbReference>
<keyword evidence="6" id="KW-0645">Protease</keyword>
<name>A0A4S2J9X3_9HYME</name>
<evidence type="ECO:0000256" key="12">
    <source>
        <dbReference type="ARBA" id="ARBA00023157"/>
    </source>
</evidence>
<dbReference type="GO" id="GO:0005615">
    <property type="term" value="C:extracellular space"/>
    <property type="evidence" value="ECO:0007669"/>
    <property type="project" value="TreeGrafter"/>
</dbReference>
<keyword evidence="11" id="KW-0482">Metalloprotease</keyword>
<dbReference type="SUPFAM" id="SSF53187">
    <property type="entry name" value="Zn-dependent exopeptidases"/>
    <property type="match status" value="3"/>
</dbReference>
<feature type="domain" description="Peptidase M14" evidence="16">
    <location>
        <begin position="496"/>
        <end position="784"/>
    </location>
</feature>
<feature type="domain" description="Peptidase M14" evidence="16">
    <location>
        <begin position="117"/>
        <end position="398"/>
    </location>
</feature>
<dbReference type="Pfam" id="PF02244">
    <property type="entry name" value="Propep_M14"/>
    <property type="match status" value="3"/>
</dbReference>
<evidence type="ECO:0000256" key="11">
    <source>
        <dbReference type="ARBA" id="ARBA00023049"/>
    </source>
</evidence>
<dbReference type="GO" id="GO:0008270">
    <property type="term" value="F:zinc ion binding"/>
    <property type="evidence" value="ECO:0007669"/>
    <property type="project" value="InterPro"/>
</dbReference>
<evidence type="ECO:0000256" key="4">
    <source>
        <dbReference type="ARBA" id="ARBA00022525"/>
    </source>
</evidence>
<dbReference type="InterPro" id="IPR036990">
    <property type="entry name" value="M14A-like_propep"/>
</dbReference>
<keyword evidence="12" id="KW-1015">Disulfide bond</keyword>
<evidence type="ECO:0000256" key="14">
    <source>
        <dbReference type="ARBA" id="ARBA00069039"/>
    </source>
</evidence>
<evidence type="ECO:0000256" key="9">
    <source>
        <dbReference type="ARBA" id="ARBA00022801"/>
    </source>
</evidence>
<dbReference type="CDD" id="cd03860">
    <property type="entry name" value="M14_CP_A-B_like"/>
    <property type="match status" value="3"/>
</dbReference>
<comment type="subcellular location">
    <subcellularLocation>
        <location evidence="2">Secreted</location>
    </subcellularLocation>
</comment>
<dbReference type="GO" id="GO:0006508">
    <property type="term" value="P:proteolysis"/>
    <property type="evidence" value="ECO:0007669"/>
    <property type="project" value="UniProtKB-KW"/>
</dbReference>
<reference evidence="17 18" key="1">
    <citation type="journal article" date="2019" name="Philos. Trans. R. Soc. Lond., B, Biol. Sci.">
        <title>Ant behaviour and brain gene expression of defending hosts depend on the ecological success of the intruding social parasite.</title>
        <authorList>
            <person name="Kaur R."/>
            <person name="Stoldt M."/>
            <person name="Jongepier E."/>
            <person name="Feldmeyer B."/>
            <person name="Menzel F."/>
            <person name="Bornberg-Bauer E."/>
            <person name="Foitzik S."/>
        </authorList>
    </citation>
    <scope>NUCLEOTIDE SEQUENCE [LARGE SCALE GENOMIC DNA]</scope>
    <source>
        <tissue evidence="17">Whole body</tissue>
    </source>
</reference>
<dbReference type="PANTHER" id="PTHR11705">
    <property type="entry name" value="PROTEASE FAMILY M14 CARBOXYPEPTIDASE A,B"/>
    <property type="match status" value="1"/>
</dbReference>
<dbReference type="PROSITE" id="PS00132">
    <property type="entry name" value="CARBOXYPEPT_ZN_1"/>
    <property type="match status" value="1"/>
</dbReference>
<dbReference type="InterPro" id="IPR057247">
    <property type="entry name" value="CARBOXYPEPT_ZN_2"/>
</dbReference>
<comment type="similarity">
    <text evidence="3 15">Belongs to the peptidase M14 family.</text>
</comment>
<comment type="function">
    <text evidence="13">Involved in the digestion of the blood meal.</text>
</comment>
<dbReference type="InterPro" id="IPR000834">
    <property type="entry name" value="Peptidase_M14"/>
</dbReference>
<dbReference type="PROSITE" id="PS52035">
    <property type="entry name" value="PEPTIDASE_M14"/>
    <property type="match status" value="3"/>
</dbReference>
<dbReference type="Proteomes" id="UP000310200">
    <property type="component" value="Unassembled WGS sequence"/>
</dbReference>
<comment type="caution">
    <text evidence="17">The sequence shown here is derived from an EMBL/GenBank/DDBJ whole genome shotgun (WGS) entry which is preliminary data.</text>
</comment>
<evidence type="ECO:0000259" key="16">
    <source>
        <dbReference type="PROSITE" id="PS52035"/>
    </source>
</evidence>
<dbReference type="Gene3D" id="3.40.630.10">
    <property type="entry name" value="Zn peptidases"/>
    <property type="match status" value="3"/>
</dbReference>
<evidence type="ECO:0000256" key="2">
    <source>
        <dbReference type="ARBA" id="ARBA00004613"/>
    </source>
</evidence>
<evidence type="ECO:0000313" key="18">
    <source>
        <dbReference type="Proteomes" id="UP000310200"/>
    </source>
</evidence>
<evidence type="ECO:0000256" key="8">
    <source>
        <dbReference type="ARBA" id="ARBA00022729"/>
    </source>
</evidence>
<evidence type="ECO:0000256" key="13">
    <source>
        <dbReference type="ARBA" id="ARBA00057299"/>
    </source>
</evidence>
<dbReference type="FunFam" id="3.30.70.340:FF:000002">
    <property type="entry name" value="Carboxypeptidase A"/>
    <property type="match status" value="2"/>
</dbReference>
<evidence type="ECO:0000313" key="17">
    <source>
        <dbReference type="EMBL" id="TGZ32135.1"/>
    </source>
</evidence>
<feature type="active site" description="Proton donor/acceptor" evidence="15">
    <location>
        <position position="1145"/>
    </location>
</feature>
<comment type="caution">
    <text evidence="15">Lacks conserved residue(s) required for the propagation of feature annotation.</text>
</comment>
<evidence type="ECO:0000256" key="1">
    <source>
        <dbReference type="ARBA" id="ARBA00001947"/>
    </source>
</evidence>
<evidence type="ECO:0000256" key="6">
    <source>
        <dbReference type="ARBA" id="ARBA00022670"/>
    </source>
</evidence>
<feature type="active site" description="Proton donor/acceptor" evidence="15">
    <location>
        <position position="374"/>
    </location>
</feature>
<protein>
    <recommendedName>
        <fullName evidence="14">Zinc carboxypeptidase A 1</fullName>
    </recommendedName>
</protein>
<keyword evidence="9" id="KW-0378">Hydrolase</keyword>
<organism evidence="17 18">
    <name type="scientific">Temnothorax longispinosus</name>
    <dbReference type="NCBI Taxonomy" id="300112"/>
    <lineage>
        <taxon>Eukaryota</taxon>
        <taxon>Metazoa</taxon>
        <taxon>Ecdysozoa</taxon>
        <taxon>Arthropoda</taxon>
        <taxon>Hexapoda</taxon>
        <taxon>Insecta</taxon>
        <taxon>Pterygota</taxon>
        <taxon>Neoptera</taxon>
        <taxon>Endopterygota</taxon>
        <taxon>Hymenoptera</taxon>
        <taxon>Apocrita</taxon>
        <taxon>Aculeata</taxon>
        <taxon>Formicoidea</taxon>
        <taxon>Formicidae</taxon>
        <taxon>Myrmicinae</taxon>
        <taxon>Temnothorax</taxon>
    </lineage>
</organism>
<accession>A0A4S2J9X3</accession>